<evidence type="ECO:0008006" key="14">
    <source>
        <dbReference type="Google" id="ProtNLM"/>
    </source>
</evidence>
<evidence type="ECO:0000256" key="5">
    <source>
        <dbReference type="ARBA" id="ARBA00022729"/>
    </source>
</evidence>
<comment type="cofactor">
    <cofactor evidence="1">
        <name>Ca(2+)</name>
        <dbReference type="ChEBI" id="CHEBI:29108"/>
    </cofactor>
</comment>
<dbReference type="SUPFAM" id="SSF51126">
    <property type="entry name" value="Pectin lyase-like"/>
    <property type="match status" value="1"/>
</dbReference>
<feature type="domain" description="RNA polymerase sigma-70 region 2" evidence="10">
    <location>
        <begin position="25"/>
        <end position="90"/>
    </location>
</feature>
<dbReference type="GO" id="GO:0016837">
    <property type="term" value="F:carbon-oxygen lyase activity, acting on polysaccharides"/>
    <property type="evidence" value="ECO:0007669"/>
    <property type="project" value="TreeGrafter"/>
</dbReference>
<dbReference type="GO" id="GO:0006352">
    <property type="term" value="P:DNA-templated transcription initiation"/>
    <property type="evidence" value="ECO:0007669"/>
    <property type="project" value="InterPro"/>
</dbReference>
<dbReference type="InterPro" id="IPR007627">
    <property type="entry name" value="RNA_pol_sigma70_r2"/>
</dbReference>
<dbReference type="RefSeq" id="WP_203749031.1">
    <property type="nucleotide sequence ID" value="NZ_BONF01000026.1"/>
</dbReference>
<name>A0A8J3JLW7_9ACTN</name>
<keyword evidence="4" id="KW-0479">Metal-binding</keyword>
<dbReference type="GO" id="GO:0003700">
    <property type="term" value="F:DNA-binding transcription factor activity"/>
    <property type="evidence" value="ECO:0007669"/>
    <property type="project" value="InterPro"/>
</dbReference>
<dbReference type="Pfam" id="PF22842">
    <property type="entry name" value="Pel9A-like_beta_helix"/>
    <property type="match status" value="1"/>
</dbReference>
<sequence>MDMLADPALVVAARAGDRQAVARLLAEHLQLVYNIVGRALHGHPDVDDVVQETMLRAVQALPSLREPERFRSWLVAIAVRQIQDRERTRRTDRARTVPELPDPPDPDADFAEDALARLRLSAEREVVLAASRWLDAEERRVLALWWQEIAGSLSRAEVADALGLTVAHAGVRIQRMRAHLIRARAVLAAWRASPRCADLVAAARGWDGNAEPRWQKRLHRHIEQCPSCQAVSRPPIAAEAVLGGLGLVPVSAGVLDELLGALANAAGTLATGGVAGAAGSVAAGGAPGTAASLAAGATTSGATSLAAGGLGGTATAPGAALAAGQVGWWARLVAPLWAKPVLTVGTAAGTAAAVAAVLVLLPGKTSPQVEAAPPSPSPSVIPASSAAAAPSVSPSATAAAVRLEIQLAPDGSDDGDGSAARPYASLAKAVSVARPGQTIVARGGTYRAVEPVVIETDGTAQQRITLTAAPGERPVFDASGLRSNSWFITQTADYWTVRGLEIRNAPRNAYVCRACRHNVFERLSVHDNGGTGLTLRDVGTEHNQVLDGDFYRNRDAGGDADGLSVRYGAGDGNTVRGCRFWGNVDDGLDLHDFADPVTIDRSWAYGNGVDLWRDPDRAVPGAGNGFRLGGGDPAPAVAHVVTNSAAWDNTGYGFTESANRGALRLTSNTAYRNGKDGFAFFYSGAVFRGNLALGNSREARLSATAVQDGNSWNQSGWSTDALVEDDPAGAQRARPAGGGLPATTFLTNDRDPAVGAPMKG</sequence>
<evidence type="ECO:0000259" key="10">
    <source>
        <dbReference type="Pfam" id="PF04542"/>
    </source>
</evidence>
<evidence type="ECO:0000256" key="4">
    <source>
        <dbReference type="ARBA" id="ARBA00022723"/>
    </source>
</evidence>
<evidence type="ECO:0000313" key="13">
    <source>
        <dbReference type="Proteomes" id="UP000601223"/>
    </source>
</evidence>
<feature type="region of interest" description="Disordered" evidence="9">
    <location>
        <begin position="726"/>
        <end position="760"/>
    </location>
</feature>
<dbReference type="Proteomes" id="UP000601223">
    <property type="component" value="Unassembled WGS sequence"/>
</dbReference>
<keyword evidence="5" id="KW-0732">Signal</keyword>
<keyword evidence="13" id="KW-1185">Reference proteome</keyword>
<evidence type="ECO:0000256" key="2">
    <source>
        <dbReference type="ARBA" id="ARBA00004613"/>
    </source>
</evidence>
<feature type="region of interest" description="Disordered" evidence="9">
    <location>
        <begin position="88"/>
        <end position="108"/>
    </location>
</feature>
<dbReference type="GO" id="GO:0005576">
    <property type="term" value="C:extracellular region"/>
    <property type="evidence" value="ECO:0007669"/>
    <property type="project" value="UniProtKB-SubCell"/>
</dbReference>
<comment type="caution">
    <text evidence="12">The sequence shown here is derived from an EMBL/GenBank/DDBJ whole genome shotgun (WGS) entry which is preliminary data.</text>
</comment>
<dbReference type="AlphaFoldDB" id="A0A8J3JLW7"/>
<feature type="domain" description="Pel9A-like right handed beta-helix region" evidence="11">
    <location>
        <begin position="512"/>
        <end position="675"/>
    </location>
</feature>
<evidence type="ECO:0000256" key="7">
    <source>
        <dbReference type="ARBA" id="ARBA00023239"/>
    </source>
</evidence>
<dbReference type="Gene3D" id="2.160.20.10">
    <property type="entry name" value="Single-stranded right-handed beta-helix, Pectin lyase-like"/>
    <property type="match status" value="1"/>
</dbReference>
<evidence type="ECO:0000313" key="12">
    <source>
        <dbReference type="EMBL" id="GIF82957.1"/>
    </source>
</evidence>
<dbReference type="InterPro" id="IPR013325">
    <property type="entry name" value="RNA_pol_sigma_r2"/>
</dbReference>
<comment type="subcellular location">
    <subcellularLocation>
        <location evidence="2">Secreted</location>
    </subcellularLocation>
</comment>
<dbReference type="PANTHER" id="PTHR40088">
    <property type="entry name" value="PECTATE LYASE (EUROFUNG)"/>
    <property type="match status" value="1"/>
</dbReference>
<evidence type="ECO:0000256" key="1">
    <source>
        <dbReference type="ARBA" id="ARBA00001913"/>
    </source>
</evidence>
<dbReference type="InterPro" id="IPR011050">
    <property type="entry name" value="Pectin_lyase_fold/virulence"/>
</dbReference>
<gene>
    <name evidence="12" type="ORF">Cba03nite_43060</name>
</gene>
<dbReference type="PANTHER" id="PTHR40088:SF1">
    <property type="entry name" value="PECTATE LYASE PEL9"/>
    <property type="match status" value="1"/>
</dbReference>
<dbReference type="InterPro" id="IPR012334">
    <property type="entry name" value="Pectin_lyas_fold"/>
</dbReference>
<accession>A0A8J3JLW7</accession>
<comment type="similarity">
    <text evidence="8">Belongs to the polysaccharide lyase 9 family.</text>
</comment>
<organism evidence="12 13">
    <name type="scientific">Catellatospora bangladeshensis</name>
    <dbReference type="NCBI Taxonomy" id="310355"/>
    <lineage>
        <taxon>Bacteria</taxon>
        <taxon>Bacillati</taxon>
        <taxon>Actinomycetota</taxon>
        <taxon>Actinomycetes</taxon>
        <taxon>Micromonosporales</taxon>
        <taxon>Micromonosporaceae</taxon>
        <taxon>Catellatospora</taxon>
    </lineage>
</organism>
<keyword evidence="6" id="KW-0106">Calcium</keyword>
<dbReference type="SUPFAM" id="SSF88946">
    <property type="entry name" value="Sigma2 domain of RNA polymerase sigma factors"/>
    <property type="match status" value="1"/>
</dbReference>
<keyword evidence="3" id="KW-0964">Secreted</keyword>
<dbReference type="InterPro" id="IPR053868">
    <property type="entry name" value="Pel9A-like_beta_helix"/>
</dbReference>
<protein>
    <recommendedName>
        <fullName evidence="14">Sigma-70 family RNA polymerase sigma factor</fullName>
    </recommendedName>
</protein>
<dbReference type="Pfam" id="PF04542">
    <property type="entry name" value="Sigma70_r2"/>
    <property type="match status" value="1"/>
</dbReference>
<dbReference type="GO" id="GO:0046872">
    <property type="term" value="F:metal ion binding"/>
    <property type="evidence" value="ECO:0007669"/>
    <property type="project" value="UniProtKB-KW"/>
</dbReference>
<proteinExistence type="inferred from homology"/>
<dbReference type="EMBL" id="BONF01000026">
    <property type="protein sequence ID" value="GIF82957.1"/>
    <property type="molecule type" value="Genomic_DNA"/>
</dbReference>
<dbReference type="SMART" id="SM00710">
    <property type="entry name" value="PbH1"/>
    <property type="match status" value="6"/>
</dbReference>
<keyword evidence="7" id="KW-0456">Lyase</keyword>
<reference evidence="12 13" key="1">
    <citation type="submission" date="2021-01" db="EMBL/GenBank/DDBJ databases">
        <title>Whole genome shotgun sequence of Catellatospora bangladeshensis NBRC 107357.</title>
        <authorList>
            <person name="Komaki H."/>
            <person name="Tamura T."/>
        </authorList>
    </citation>
    <scope>NUCLEOTIDE SEQUENCE [LARGE SCALE GENOMIC DNA]</scope>
    <source>
        <strain evidence="12 13">NBRC 107357</strain>
    </source>
</reference>
<evidence type="ECO:0000256" key="9">
    <source>
        <dbReference type="SAM" id="MobiDB-lite"/>
    </source>
</evidence>
<evidence type="ECO:0000256" key="3">
    <source>
        <dbReference type="ARBA" id="ARBA00022525"/>
    </source>
</evidence>
<evidence type="ECO:0000259" key="11">
    <source>
        <dbReference type="Pfam" id="PF22842"/>
    </source>
</evidence>
<evidence type="ECO:0000256" key="6">
    <source>
        <dbReference type="ARBA" id="ARBA00022837"/>
    </source>
</evidence>
<dbReference type="InterPro" id="IPR006626">
    <property type="entry name" value="PbH1"/>
</dbReference>
<dbReference type="InterPro" id="IPR014284">
    <property type="entry name" value="RNA_pol_sigma-70_dom"/>
</dbReference>
<evidence type="ECO:0000256" key="8">
    <source>
        <dbReference type="ARBA" id="ARBA00038263"/>
    </source>
</evidence>
<dbReference type="InterPro" id="IPR052052">
    <property type="entry name" value="Polysaccharide_Lyase_9"/>
</dbReference>
<dbReference type="Gene3D" id="1.10.1740.10">
    <property type="match status" value="1"/>
</dbReference>
<dbReference type="NCBIfam" id="TIGR02937">
    <property type="entry name" value="sigma70-ECF"/>
    <property type="match status" value="1"/>
</dbReference>